<evidence type="ECO:0000256" key="3">
    <source>
        <dbReference type="ARBA" id="ARBA00022857"/>
    </source>
</evidence>
<dbReference type="FunFam" id="3.40.309.10:FF:000012">
    <property type="entry name" value="Betaine aldehyde dehydrogenase"/>
    <property type="match status" value="1"/>
</dbReference>
<dbReference type="PANTHER" id="PTHR11699">
    <property type="entry name" value="ALDEHYDE DEHYDROGENASE-RELATED"/>
    <property type="match status" value="1"/>
</dbReference>
<dbReference type="FunFam" id="3.40.605.10:FF:000026">
    <property type="entry name" value="Aldehyde dehydrogenase, putative"/>
    <property type="match status" value="1"/>
</dbReference>
<feature type="domain" description="Aldehyde dehydrogenase" evidence="9">
    <location>
        <begin position="36"/>
        <end position="497"/>
    </location>
</feature>
<reference evidence="10 11" key="1">
    <citation type="submission" date="2014-12" db="EMBL/GenBank/DDBJ databases">
        <title>16Stimator: statistical estimation of ribosomal gene copy numbers from draft genome assemblies.</title>
        <authorList>
            <person name="Perisin M.A."/>
            <person name="Vetter M."/>
            <person name="Gilbert J.A."/>
            <person name="Bergelson J."/>
        </authorList>
    </citation>
    <scope>NUCLEOTIDE SEQUENCE [LARGE SCALE GENOMIC DNA]</scope>
    <source>
        <strain evidence="10 11">MEJ076</strain>
    </source>
</reference>
<evidence type="ECO:0000256" key="4">
    <source>
        <dbReference type="ARBA" id="ARBA00022958"/>
    </source>
</evidence>
<evidence type="ECO:0000256" key="2">
    <source>
        <dbReference type="ARBA" id="ARBA00022723"/>
    </source>
</evidence>
<organism evidence="10 11">
    <name type="scientific">Agrobacterium tumefaciens</name>
    <dbReference type="NCBI Taxonomy" id="358"/>
    <lineage>
        <taxon>Bacteria</taxon>
        <taxon>Pseudomonadati</taxon>
        <taxon>Pseudomonadota</taxon>
        <taxon>Alphaproteobacteria</taxon>
        <taxon>Hyphomicrobiales</taxon>
        <taxon>Rhizobiaceae</taxon>
        <taxon>Rhizobium/Agrobacterium group</taxon>
        <taxon>Agrobacterium</taxon>
        <taxon>Agrobacterium tumefaciens complex</taxon>
    </lineage>
</organism>
<dbReference type="EMBL" id="JXQV01000006">
    <property type="protein sequence ID" value="KIQ03719.1"/>
    <property type="molecule type" value="Genomic_DNA"/>
</dbReference>
<name>A0A0D0KYW9_AGRTU</name>
<dbReference type="InterPro" id="IPR016162">
    <property type="entry name" value="Ald_DH_N"/>
</dbReference>
<keyword evidence="4" id="KW-0630">Potassium</keyword>
<dbReference type="GO" id="GO:0016620">
    <property type="term" value="F:oxidoreductase activity, acting on the aldehyde or oxo group of donors, NAD or NADP as acceptor"/>
    <property type="evidence" value="ECO:0007669"/>
    <property type="project" value="InterPro"/>
</dbReference>
<dbReference type="InterPro" id="IPR015590">
    <property type="entry name" value="Aldehyde_DH_dom"/>
</dbReference>
<keyword evidence="2" id="KW-0479">Metal-binding</keyword>
<accession>A0A0D0KYW9</accession>
<dbReference type="OrthoDB" id="8175464at2"/>
<evidence type="ECO:0000256" key="8">
    <source>
        <dbReference type="RuleBase" id="RU003345"/>
    </source>
</evidence>
<dbReference type="Gene3D" id="3.40.605.10">
    <property type="entry name" value="Aldehyde Dehydrogenase, Chain A, domain 1"/>
    <property type="match status" value="1"/>
</dbReference>
<gene>
    <name evidence="10" type="ORF">RU07_06835</name>
</gene>
<sequence>MNIAQPDSPVETLSPAVVEFLQAPKMVIAGKRVFASSGETYSVYNPATGEALAQVPAANAADVDAAVTAAKRAFDGEWSRMLPSQRQNLMLKLADLIEANGEELAQLETLNNGKSIMMARLAEVINSAEYFRYMAGWATKIEGSTLDVSIAIPPGMQYQAFTRKEAVGVVAAITPWNFPLTMAAWKIAPALAAGCTVVLKPAEETPLTSIRLAELCLEAGIPEGVVNVVTGLGPDAGAPLVAHPQVSKVTFTGSTETGKIIGIQAIKDMKRVTLELGGKAPMVMFDDMDLDLLGIAAGIGSFFNSGQTCCSGVRIYAQKGIYEKALEIIANVTRSLSVGSGFDPRHQINPVVSARHQAHIKACIARGIEDGAKPMIGGSAPDKGFYVAPELFTDVRQEMSLMQDEIFGPVIAMTPFDDADEAIRLANDTRYGLSASLWTQDLNKVMRYVPKLQAGTVWINTHNIPDQNMPFGGMKQSGIGREHGRGALDNYLETKAVCIAYR</sequence>
<evidence type="ECO:0000256" key="5">
    <source>
        <dbReference type="ARBA" id="ARBA00023002"/>
    </source>
</evidence>
<dbReference type="InterPro" id="IPR029510">
    <property type="entry name" value="Ald_DH_CS_GLU"/>
</dbReference>
<proteinExistence type="inferred from homology"/>
<protein>
    <submittedName>
        <fullName evidence="10">Aldehyde dehydrogenase</fullName>
    </submittedName>
</protein>
<comment type="similarity">
    <text evidence="1 8">Belongs to the aldehyde dehydrogenase family.</text>
</comment>
<evidence type="ECO:0000256" key="1">
    <source>
        <dbReference type="ARBA" id="ARBA00009986"/>
    </source>
</evidence>
<dbReference type="Proteomes" id="UP000035017">
    <property type="component" value="Unassembled WGS sequence"/>
</dbReference>
<evidence type="ECO:0000313" key="11">
    <source>
        <dbReference type="Proteomes" id="UP000035017"/>
    </source>
</evidence>
<dbReference type="AlphaFoldDB" id="A0A0D0KYW9"/>
<keyword evidence="5 8" id="KW-0560">Oxidoreductase</keyword>
<dbReference type="InterPro" id="IPR016161">
    <property type="entry name" value="Ald_DH/histidinol_DH"/>
</dbReference>
<dbReference type="InterPro" id="IPR016163">
    <property type="entry name" value="Ald_DH_C"/>
</dbReference>
<dbReference type="GO" id="GO:0046872">
    <property type="term" value="F:metal ion binding"/>
    <property type="evidence" value="ECO:0007669"/>
    <property type="project" value="UniProtKB-KW"/>
</dbReference>
<dbReference type="SUPFAM" id="SSF53720">
    <property type="entry name" value="ALDH-like"/>
    <property type="match status" value="1"/>
</dbReference>
<feature type="active site" evidence="7">
    <location>
        <position position="275"/>
    </location>
</feature>
<evidence type="ECO:0000313" key="10">
    <source>
        <dbReference type="EMBL" id="KIQ03719.1"/>
    </source>
</evidence>
<dbReference type="FunFam" id="3.40.605.10:FF:000007">
    <property type="entry name" value="NAD/NADP-dependent betaine aldehyde dehydrogenase"/>
    <property type="match status" value="1"/>
</dbReference>
<dbReference type="Gene3D" id="3.40.309.10">
    <property type="entry name" value="Aldehyde Dehydrogenase, Chain A, domain 2"/>
    <property type="match status" value="1"/>
</dbReference>
<comment type="caution">
    <text evidence="10">The sequence shown here is derived from an EMBL/GenBank/DDBJ whole genome shotgun (WGS) entry which is preliminary data.</text>
</comment>
<evidence type="ECO:0000256" key="7">
    <source>
        <dbReference type="PROSITE-ProRule" id="PRU10007"/>
    </source>
</evidence>
<keyword evidence="6" id="KW-0558">Oxidation</keyword>
<dbReference type="PROSITE" id="PS00687">
    <property type="entry name" value="ALDEHYDE_DEHYDR_GLU"/>
    <property type="match status" value="1"/>
</dbReference>
<dbReference type="Pfam" id="PF00171">
    <property type="entry name" value="Aldedh"/>
    <property type="match status" value="1"/>
</dbReference>
<keyword evidence="3" id="KW-0521">NADP</keyword>
<evidence type="ECO:0000259" key="9">
    <source>
        <dbReference type="Pfam" id="PF00171"/>
    </source>
</evidence>
<evidence type="ECO:0000256" key="6">
    <source>
        <dbReference type="ARBA" id="ARBA00023097"/>
    </source>
</evidence>